<dbReference type="EMBL" id="LT906467">
    <property type="protein sequence ID" value="SNV58792.1"/>
    <property type="molecule type" value="Genomic_DNA"/>
</dbReference>
<accession>A0A239YJ92</accession>
<dbReference type="PANTHER" id="PTHR30450:SF14">
    <property type="entry name" value="TRANSPORTER, PERMEASE PROTEIN, PUTATIVE-RELATED"/>
    <property type="match status" value="1"/>
</dbReference>
<dbReference type="AlphaFoldDB" id="A0A239YJ92"/>
<organism evidence="10 11">
    <name type="scientific">Corynebacterium imitans</name>
    <dbReference type="NCBI Taxonomy" id="156978"/>
    <lineage>
        <taxon>Bacteria</taxon>
        <taxon>Bacillati</taxon>
        <taxon>Actinomycetota</taxon>
        <taxon>Actinomycetes</taxon>
        <taxon>Mycobacteriales</taxon>
        <taxon>Corynebacteriaceae</taxon>
        <taxon>Corynebacterium</taxon>
    </lineage>
</organism>
<keyword evidence="4" id="KW-1003">Cell membrane</keyword>
<evidence type="ECO:0000256" key="3">
    <source>
        <dbReference type="ARBA" id="ARBA00022448"/>
    </source>
</evidence>
<protein>
    <submittedName>
        <fullName evidence="10">D-and L-methionine ABC transporter permease</fullName>
    </submittedName>
</protein>
<proteinExistence type="inferred from homology"/>
<dbReference type="InterPro" id="IPR051322">
    <property type="entry name" value="AA_ABC_Transporter_Permease"/>
</dbReference>
<evidence type="ECO:0000313" key="10">
    <source>
        <dbReference type="EMBL" id="SNV58792.1"/>
    </source>
</evidence>
<keyword evidence="6 8" id="KW-1133">Transmembrane helix</keyword>
<reference evidence="10 11" key="1">
    <citation type="submission" date="2017-06" db="EMBL/GenBank/DDBJ databases">
        <authorList>
            <consortium name="Pathogen Informatics"/>
        </authorList>
    </citation>
    <scope>NUCLEOTIDE SEQUENCE [LARGE SCALE GENOMIC DNA]</scope>
    <source>
        <strain evidence="10 11">NCTC13015</strain>
    </source>
</reference>
<dbReference type="FunFam" id="1.10.3720.10:FF:000002">
    <property type="entry name" value="D-methionine ABC transporter permease MetI"/>
    <property type="match status" value="1"/>
</dbReference>
<name>A0A239YJ92_9CORY</name>
<dbReference type="Gene3D" id="1.10.3720.10">
    <property type="entry name" value="MetI-like"/>
    <property type="match status" value="1"/>
</dbReference>
<feature type="transmembrane region" description="Helical" evidence="8">
    <location>
        <begin position="157"/>
        <end position="179"/>
    </location>
</feature>
<keyword evidence="7 8" id="KW-0472">Membrane</keyword>
<dbReference type="InterPro" id="IPR035906">
    <property type="entry name" value="MetI-like_sf"/>
</dbReference>
<dbReference type="RefSeq" id="WP_051904718.1">
    <property type="nucleotide sequence ID" value="NZ_CP009211.1"/>
</dbReference>
<dbReference type="InterPro" id="IPR000515">
    <property type="entry name" value="MetI-like"/>
</dbReference>
<evidence type="ECO:0000256" key="6">
    <source>
        <dbReference type="ARBA" id="ARBA00022989"/>
    </source>
</evidence>
<dbReference type="CDD" id="cd06261">
    <property type="entry name" value="TM_PBP2"/>
    <property type="match status" value="1"/>
</dbReference>
<dbReference type="PROSITE" id="PS50928">
    <property type="entry name" value="ABC_TM1"/>
    <property type="match status" value="1"/>
</dbReference>
<evidence type="ECO:0000256" key="5">
    <source>
        <dbReference type="ARBA" id="ARBA00022692"/>
    </source>
</evidence>
<feature type="transmembrane region" description="Helical" evidence="8">
    <location>
        <begin position="29"/>
        <end position="51"/>
    </location>
</feature>
<evidence type="ECO:0000259" key="9">
    <source>
        <dbReference type="PROSITE" id="PS50928"/>
    </source>
</evidence>
<sequence length="228" mass="24009">MEQLNSWWRDTTGSRVTPSMYVDSFGETVYMVGISLFIGALIGIPLALALVITRPGGLKPNAVIYSILNVVVNVIRSLPFIILLVAISPFTRVIAGTAIGTTAALVPLTLYIAPFIARLIEQSLLEVNPGITEAADSMGASMSQTIRYFLLPEAKSSIILAVTTATVGLISATAMAGTIGGGGVGDLAISYGYQQFDSVAMLTTVIILIIVVQAIQSLGNRLAHRARA</sequence>
<keyword evidence="5 8" id="KW-0812">Transmembrane</keyword>
<comment type="subcellular location">
    <subcellularLocation>
        <location evidence="1 8">Cell membrane</location>
        <topology evidence="1 8">Multi-pass membrane protein</topology>
    </subcellularLocation>
</comment>
<feature type="transmembrane region" description="Helical" evidence="8">
    <location>
        <begin position="63"/>
        <end position="87"/>
    </location>
</feature>
<feature type="transmembrane region" description="Helical" evidence="8">
    <location>
        <begin position="93"/>
        <end position="113"/>
    </location>
</feature>
<gene>
    <name evidence="10" type="primary">metI</name>
    <name evidence="10" type="ORF">SAMEA4535761_00464</name>
</gene>
<evidence type="ECO:0000256" key="4">
    <source>
        <dbReference type="ARBA" id="ARBA00022475"/>
    </source>
</evidence>
<feature type="domain" description="ABC transmembrane type-1" evidence="9">
    <location>
        <begin position="25"/>
        <end position="217"/>
    </location>
</feature>
<dbReference type="Pfam" id="PF00528">
    <property type="entry name" value="BPD_transp_1"/>
    <property type="match status" value="1"/>
</dbReference>
<evidence type="ECO:0000256" key="2">
    <source>
        <dbReference type="ARBA" id="ARBA00007069"/>
    </source>
</evidence>
<dbReference type="SUPFAM" id="SSF161098">
    <property type="entry name" value="MetI-like"/>
    <property type="match status" value="1"/>
</dbReference>
<feature type="transmembrane region" description="Helical" evidence="8">
    <location>
        <begin position="199"/>
        <end position="219"/>
    </location>
</feature>
<comment type="similarity">
    <text evidence="2">Belongs to the binding-protein-dependent transport system permease family. CysTW subfamily.</text>
</comment>
<dbReference type="Proteomes" id="UP000215374">
    <property type="component" value="Chromosome 1"/>
</dbReference>
<evidence type="ECO:0000256" key="7">
    <source>
        <dbReference type="ARBA" id="ARBA00023136"/>
    </source>
</evidence>
<dbReference type="GO" id="GO:0005886">
    <property type="term" value="C:plasma membrane"/>
    <property type="evidence" value="ECO:0007669"/>
    <property type="project" value="UniProtKB-SubCell"/>
</dbReference>
<dbReference type="GO" id="GO:0048473">
    <property type="term" value="P:D-methionine transmembrane transport"/>
    <property type="evidence" value="ECO:0007669"/>
    <property type="project" value="TreeGrafter"/>
</dbReference>
<evidence type="ECO:0000256" key="1">
    <source>
        <dbReference type="ARBA" id="ARBA00004651"/>
    </source>
</evidence>
<evidence type="ECO:0000256" key="8">
    <source>
        <dbReference type="RuleBase" id="RU363032"/>
    </source>
</evidence>
<dbReference type="OrthoDB" id="9793490at2"/>
<keyword evidence="3 8" id="KW-0813">Transport</keyword>
<dbReference type="PANTHER" id="PTHR30450">
    <property type="entry name" value="ABC TRANSPORTER PERMEASE"/>
    <property type="match status" value="1"/>
</dbReference>
<evidence type="ECO:0000313" key="11">
    <source>
        <dbReference type="Proteomes" id="UP000215374"/>
    </source>
</evidence>